<evidence type="ECO:0000256" key="1">
    <source>
        <dbReference type="SAM" id="MobiDB-lite"/>
    </source>
</evidence>
<keyword evidence="3" id="KW-1185">Reference proteome</keyword>
<dbReference type="AlphaFoldDB" id="A0A1A9VF64"/>
<evidence type="ECO:0000313" key="2">
    <source>
        <dbReference type="EnsemblMetazoa" id="GAUT035307-PA"/>
    </source>
</evidence>
<sequence length="121" mass="13684">MPNLMHKISFDTLKMKKLPEQSVVFETNPKLSPRGKTSSNEELFNKGTATDDDQKWPSDDFNWALNFSFRHLQPFANTIKIVVDDNLYSTSHIVLRAIRTMGSAVADETDLPLLATLTKSL</sequence>
<name>A0A1A9VF64_GLOAU</name>
<dbReference type="EnsemblMetazoa" id="GAUT035307-RA">
    <property type="protein sequence ID" value="GAUT035307-PA"/>
    <property type="gene ID" value="GAUT035307"/>
</dbReference>
<accession>A0A1A9VF64</accession>
<dbReference type="VEuPathDB" id="VectorBase:GAUT035307"/>
<evidence type="ECO:0000313" key="3">
    <source>
        <dbReference type="Proteomes" id="UP000078200"/>
    </source>
</evidence>
<organism evidence="2 3">
    <name type="scientific">Glossina austeni</name>
    <name type="common">Savannah tsetse fly</name>
    <dbReference type="NCBI Taxonomy" id="7395"/>
    <lineage>
        <taxon>Eukaryota</taxon>
        <taxon>Metazoa</taxon>
        <taxon>Ecdysozoa</taxon>
        <taxon>Arthropoda</taxon>
        <taxon>Hexapoda</taxon>
        <taxon>Insecta</taxon>
        <taxon>Pterygota</taxon>
        <taxon>Neoptera</taxon>
        <taxon>Endopterygota</taxon>
        <taxon>Diptera</taxon>
        <taxon>Brachycera</taxon>
        <taxon>Muscomorpha</taxon>
        <taxon>Hippoboscoidea</taxon>
        <taxon>Glossinidae</taxon>
        <taxon>Glossina</taxon>
    </lineage>
</organism>
<proteinExistence type="predicted"/>
<protein>
    <submittedName>
        <fullName evidence="2">Uncharacterized protein</fullName>
    </submittedName>
</protein>
<dbReference type="Proteomes" id="UP000078200">
    <property type="component" value="Unassembled WGS sequence"/>
</dbReference>
<feature type="region of interest" description="Disordered" evidence="1">
    <location>
        <begin position="24"/>
        <end position="52"/>
    </location>
</feature>
<reference evidence="2" key="1">
    <citation type="submission" date="2020-05" db="UniProtKB">
        <authorList>
            <consortium name="EnsemblMetazoa"/>
        </authorList>
    </citation>
    <scope>IDENTIFICATION</scope>
    <source>
        <strain evidence="2">TTRI</strain>
    </source>
</reference>